<reference evidence="11 12" key="1">
    <citation type="submission" date="2020-04" db="EMBL/GenBank/DDBJ databases">
        <title>Azohydromonas sp. isolated from soil.</title>
        <authorList>
            <person name="Dahal R.H."/>
        </authorList>
    </citation>
    <scope>NUCLEOTIDE SEQUENCE [LARGE SCALE GENOMIC DNA]</scope>
    <source>
        <strain evidence="11 12">G-1-1-14</strain>
    </source>
</reference>
<evidence type="ECO:0000256" key="1">
    <source>
        <dbReference type="ARBA" id="ARBA00022490"/>
    </source>
</evidence>
<dbReference type="GO" id="GO:0005525">
    <property type="term" value="F:GTP binding"/>
    <property type="evidence" value="ECO:0007669"/>
    <property type="project" value="UniProtKB-UniRule"/>
</dbReference>
<keyword evidence="1 6" id="KW-0963">Cytoplasm</keyword>
<dbReference type="Gene3D" id="6.10.250.2860">
    <property type="match status" value="1"/>
</dbReference>
<evidence type="ECO:0000313" key="12">
    <source>
        <dbReference type="Proteomes" id="UP000574067"/>
    </source>
</evidence>
<comment type="similarity">
    <text evidence="6">Belongs to the TRAFAC class OBG-HflX-like GTPase superfamily. HflX GTPase family.</text>
</comment>
<feature type="binding site" evidence="7">
    <location>
        <begin position="327"/>
        <end position="330"/>
    </location>
    <ligand>
        <name>GTP</name>
        <dbReference type="ChEBI" id="CHEBI:37565"/>
    </ligand>
</feature>
<dbReference type="Proteomes" id="UP000574067">
    <property type="component" value="Unassembled WGS sequence"/>
</dbReference>
<dbReference type="EMBL" id="JABBFW010000002">
    <property type="protein sequence ID" value="NML14283.1"/>
    <property type="molecule type" value="Genomic_DNA"/>
</dbReference>
<name>A0A848F7F7_9BURK</name>
<sequence length="421" mass="45449">MSSDTSAAASSAQQPARAVLVGVDLGPDASFDPTLDELALLAESAGDEVVARVIARRKAPDAALFVGSGKADEIKLLVDMHQAHGVIFDQALSPAQQRNLERHLGVPVADRTALILEIFAQRAQSHEGKLQVELARLQYLSTRLVRRWSHLERQRGGIGTRGGPGEAQIELDRRMIGERIKALKVRLDKVKRQRGTQRRARARSGTFRVSLVGYTNAGKSTLFNALVKARAYAANQLFATLDTTTRSMFLEQAGRAVSLSDTVGFIRDLPHKLVEAFEATLQEAADADLLLHVVDAASPVLQEQMEEVDRVLVEIGAADIPQVLVYNKVDALPESQRPRQAVDALERMPGVRTPRVFASALQGQGLDALRDLIAQAATGTEPADTQMTQDAGVADDEAPLPSPSGPAARDDDDSSPRSMQA</sequence>
<dbReference type="GO" id="GO:0046872">
    <property type="term" value="F:metal ion binding"/>
    <property type="evidence" value="ECO:0007669"/>
    <property type="project" value="UniProtKB-KW"/>
</dbReference>
<evidence type="ECO:0000256" key="7">
    <source>
        <dbReference type="PIRSR" id="PIRSR006809-1"/>
    </source>
</evidence>
<keyword evidence="5 6" id="KW-0342">GTP-binding</keyword>
<evidence type="ECO:0000313" key="11">
    <source>
        <dbReference type="EMBL" id="NML14283.1"/>
    </source>
</evidence>
<feature type="binding site" evidence="8">
    <location>
        <position position="240"/>
    </location>
    <ligand>
        <name>Mg(2+)</name>
        <dbReference type="ChEBI" id="CHEBI:18420"/>
    </ligand>
</feature>
<feature type="domain" description="Hflx-type G" evidence="10">
    <location>
        <begin position="207"/>
        <end position="381"/>
    </location>
</feature>
<feature type="binding site" evidence="7">
    <location>
        <begin position="261"/>
        <end position="264"/>
    </location>
    <ligand>
        <name>GTP</name>
        <dbReference type="ChEBI" id="CHEBI:37565"/>
    </ligand>
</feature>
<evidence type="ECO:0000256" key="9">
    <source>
        <dbReference type="SAM" id="MobiDB-lite"/>
    </source>
</evidence>
<keyword evidence="2 8" id="KW-0479">Metal-binding</keyword>
<comment type="cofactor">
    <cofactor evidence="8">
        <name>Mg(2+)</name>
        <dbReference type="ChEBI" id="CHEBI:18420"/>
    </cofactor>
</comment>
<dbReference type="PANTHER" id="PTHR10229">
    <property type="entry name" value="GTP-BINDING PROTEIN HFLX"/>
    <property type="match status" value="1"/>
</dbReference>
<evidence type="ECO:0000256" key="4">
    <source>
        <dbReference type="ARBA" id="ARBA00022842"/>
    </source>
</evidence>
<dbReference type="InterPro" id="IPR032305">
    <property type="entry name" value="GTP-bd_M"/>
</dbReference>
<feature type="binding site" evidence="7">
    <location>
        <begin position="359"/>
        <end position="361"/>
    </location>
    <ligand>
        <name>GTP</name>
        <dbReference type="ChEBI" id="CHEBI:37565"/>
    </ligand>
</feature>
<feature type="binding site" evidence="7">
    <location>
        <begin position="213"/>
        <end position="220"/>
    </location>
    <ligand>
        <name>GTP</name>
        <dbReference type="ChEBI" id="CHEBI:37565"/>
    </ligand>
</feature>
<protein>
    <recommendedName>
        <fullName evidence="6">GTPase HflX</fullName>
    </recommendedName>
    <alternativeName>
        <fullName evidence="6">GTP-binding protein HflX</fullName>
    </alternativeName>
</protein>
<dbReference type="Pfam" id="PF01926">
    <property type="entry name" value="MMR_HSR1"/>
    <property type="match status" value="1"/>
</dbReference>
<keyword evidence="3 6" id="KW-0547">Nucleotide-binding</keyword>
<dbReference type="PANTHER" id="PTHR10229:SF0">
    <property type="entry name" value="GTP-BINDING PROTEIN 6-RELATED"/>
    <property type="match status" value="1"/>
</dbReference>
<evidence type="ECO:0000256" key="5">
    <source>
        <dbReference type="ARBA" id="ARBA00023134"/>
    </source>
</evidence>
<dbReference type="GO" id="GO:0003924">
    <property type="term" value="F:GTPase activity"/>
    <property type="evidence" value="ECO:0007669"/>
    <property type="project" value="UniProtKB-UniRule"/>
</dbReference>
<dbReference type="NCBIfam" id="TIGR03156">
    <property type="entry name" value="GTP_HflX"/>
    <property type="match status" value="1"/>
</dbReference>
<dbReference type="InterPro" id="IPR042108">
    <property type="entry name" value="GTPase_HflX_N_sf"/>
</dbReference>
<dbReference type="RefSeq" id="WP_169159176.1">
    <property type="nucleotide sequence ID" value="NZ_JABBFW010000002.1"/>
</dbReference>
<evidence type="ECO:0000256" key="3">
    <source>
        <dbReference type="ARBA" id="ARBA00022741"/>
    </source>
</evidence>
<dbReference type="Pfam" id="PF13167">
    <property type="entry name" value="GTP-bdg_N"/>
    <property type="match status" value="1"/>
</dbReference>
<dbReference type="PIRSF" id="PIRSF006809">
    <property type="entry name" value="GTP-binding_hflX_prd"/>
    <property type="match status" value="1"/>
</dbReference>
<evidence type="ECO:0000256" key="8">
    <source>
        <dbReference type="PIRSR" id="PIRSR006809-2"/>
    </source>
</evidence>
<dbReference type="InterPro" id="IPR030394">
    <property type="entry name" value="G_HFLX_dom"/>
</dbReference>
<comment type="function">
    <text evidence="6">GTPase that associates with the 50S ribosomal subunit and may have a role during protein synthesis or ribosome biogenesis.</text>
</comment>
<dbReference type="InterPro" id="IPR016496">
    <property type="entry name" value="GTPase_HflX"/>
</dbReference>
<comment type="caution">
    <text evidence="11">The sequence shown here is derived from an EMBL/GenBank/DDBJ whole genome shotgun (WGS) entry which is preliminary data.</text>
</comment>
<dbReference type="InterPro" id="IPR027417">
    <property type="entry name" value="P-loop_NTPase"/>
</dbReference>
<feature type="binding site" evidence="8">
    <location>
        <position position="220"/>
    </location>
    <ligand>
        <name>Mg(2+)</name>
        <dbReference type="ChEBI" id="CHEBI:18420"/>
    </ligand>
</feature>
<dbReference type="AlphaFoldDB" id="A0A848F7F7"/>
<proteinExistence type="inferred from homology"/>
<comment type="subcellular location">
    <subcellularLocation>
        <location evidence="6">Cytoplasm</location>
    </subcellularLocation>
    <text evidence="6">May associate with membranes.</text>
</comment>
<dbReference type="Gene3D" id="3.40.50.11060">
    <property type="entry name" value="GTPase HflX, N-terminal domain"/>
    <property type="match status" value="1"/>
</dbReference>
<keyword evidence="12" id="KW-1185">Reference proteome</keyword>
<dbReference type="InterPro" id="IPR025121">
    <property type="entry name" value="GTPase_HflX_N"/>
</dbReference>
<organism evidence="11 12">
    <name type="scientific">Azohydromonas caseinilytica</name>
    <dbReference type="NCBI Taxonomy" id="2728836"/>
    <lineage>
        <taxon>Bacteria</taxon>
        <taxon>Pseudomonadati</taxon>
        <taxon>Pseudomonadota</taxon>
        <taxon>Betaproteobacteria</taxon>
        <taxon>Burkholderiales</taxon>
        <taxon>Sphaerotilaceae</taxon>
        <taxon>Azohydromonas</taxon>
    </lineage>
</organism>
<evidence type="ECO:0000256" key="2">
    <source>
        <dbReference type="ARBA" id="ARBA00022723"/>
    </source>
</evidence>
<dbReference type="HAMAP" id="MF_00900">
    <property type="entry name" value="GTPase_HflX"/>
    <property type="match status" value="1"/>
</dbReference>
<dbReference type="GO" id="GO:0043022">
    <property type="term" value="F:ribosome binding"/>
    <property type="evidence" value="ECO:0007669"/>
    <property type="project" value="TreeGrafter"/>
</dbReference>
<feature type="region of interest" description="Disordered" evidence="9">
    <location>
        <begin position="378"/>
        <end position="421"/>
    </location>
</feature>
<dbReference type="PROSITE" id="PS51705">
    <property type="entry name" value="G_HFLX"/>
    <property type="match status" value="1"/>
</dbReference>
<evidence type="ECO:0000256" key="6">
    <source>
        <dbReference type="HAMAP-Rule" id="MF_00900"/>
    </source>
</evidence>
<dbReference type="PRINTS" id="PR00326">
    <property type="entry name" value="GTP1OBG"/>
</dbReference>
<dbReference type="FunFam" id="3.40.50.11060:FF:000001">
    <property type="entry name" value="GTPase HflX"/>
    <property type="match status" value="1"/>
</dbReference>
<dbReference type="InterPro" id="IPR006073">
    <property type="entry name" value="GTP-bd"/>
</dbReference>
<keyword evidence="4 8" id="KW-0460">Magnesium</keyword>
<gene>
    <name evidence="6 11" type="primary">hflX</name>
    <name evidence="11" type="ORF">HHL10_04730</name>
</gene>
<dbReference type="Gene3D" id="3.40.50.300">
    <property type="entry name" value="P-loop containing nucleotide triphosphate hydrolases"/>
    <property type="match status" value="1"/>
</dbReference>
<comment type="subunit">
    <text evidence="6">Monomer. Associates with the 50S ribosomal subunit.</text>
</comment>
<evidence type="ECO:0000259" key="10">
    <source>
        <dbReference type="PROSITE" id="PS51705"/>
    </source>
</evidence>
<dbReference type="CDD" id="cd01878">
    <property type="entry name" value="HflX"/>
    <property type="match status" value="1"/>
</dbReference>
<accession>A0A848F7F7</accession>
<dbReference type="GO" id="GO:0005737">
    <property type="term" value="C:cytoplasm"/>
    <property type="evidence" value="ECO:0007669"/>
    <property type="project" value="UniProtKB-SubCell"/>
</dbReference>
<dbReference type="Pfam" id="PF16360">
    <property type="entry name" value="GTP-bdg_M"/>
    <property type="match status" value="1"/>
</dbReference>
<dbReference type="SUPFAM" id="SSF52540">
    <property type="entry name" value="P-loop containing nucleoside triphosphate hydrolases"/>
    <property type="match status" value="1"/>
</dbReference>
<feature type="binding site" evidence="7">
    <location>
        <begin position="238"/>
        <end position="242"/>
    </location>
    <ligand>
        <name>GTP</name>
        <dbReference type="ChEBI" id="CHEBI:37565"/>
    </ligand>
</feature>